<dbReference type="Proteomes" id="UP000634435">
    <property type="component" value="Unassembled WGS sequence"/>
</dbReference>
<accession>A0ABQ2DY43</accession>
<evidence type="ECO:0008006" key="3">
    <source>
        <dbReference type="Google" id="ProtNLM"/>
    </source>
</evidence>
<sequence length="210" mass="25089">MGKKYISNWHDLTISFFQSEIEAFIEYEEYIESNFKRKLDYFDKEYKKVSEELKEAFIDHYMDDIILYRDEFPSILRESLLMSIYSFFENKLTELCDQEKMKEFAGSYIKKASTYIKREMKIDFPDEGKEWIYINNINEIRNCLVHYGGETSRIDNKEELKKLHNAISKVDHVSIGRSPDKRIKLEEGVCKDLLTAIESIITQTYKNMTK</sequence>
<reference evidence="2" key="1">
    <citation type="journal article" date="2019" name="Int. J. Syst. Evol. Microbiol.">
        <title>The Global Catalogue of Microorganisms (GCM) 10K type strain sequencing project: providing services to taxonomists for standard genome sequencing and annotation.</title>
        <authorList>
            <consortium name="The Broad Institute Genomics Platform"/>
            <consortium name="The Broad Institute Genome Sequencing Center for Infectious Disease"/>
            <person name="Wu L."/>
            <person name="Ma J."/>
        </authorList>
    </citation>
    <scope>NUCLEOTIDE SEQUENCE [LARGE SCALE GENOMIC DNA]</scope>
    <source>
        <strain evidence="2">JCM 30071</strain>
    </source>
</reference>
<protein>
    <recommendedName>
        <fullName evidence="3">RiboL-PSP-HEPN domain-containing protein</fullName>
    </recommendedName>
</protein>
<dbReference type="RefSeq" id="WP_188944526.1">
    <property type="nucleotide sequence ID" value="NZ_BMPN01000023.1"/>
</dbReference>
<keyword evidence="2" id="KW-1185">Reference proteome</keyword>
<evidence type="ECO:0000313" key="2">
    <source>
        <dbReference type="Proteomes" id="UP000634435"/>
    </source>
</evidence>
<gene>
    <name evidence="1" type="ORF">GCM10007111_44320</name>
</gene>
<proteinExistence type="predicted"/>
<evidence type="ECO:0000313" key="1">
    <source>
        <dbReference type="EMBL" id="GGJ77960.1"/>
    </source>
</evidence>
<dbReference type="EMBL" id="BMPN01000023">
    <property type="protein sequence ID" value="GGJ77960.1"/>
    <property type="molecule type" value="Genomic_DNA"/>
</dbReference>
<organism evidence="1 2">
    <name type="scientific">Virgibacillus kapii</name>
    <dbReference type="NCBI Taxonomy" id="1638645"/>
    <lineage>
        <taxon>Bacteria</taxon>
        <taxon>Bacillati</taxon>
        <taxon>Bacillota</taxon>
        <taxon>Bacilli</taxon>
        <taxon>Bacillales</taxon>
        <taxon>Bacillaceae</taxon>
        <taxon>Virgibacillus</taxon>
    </lineage>
</organism>
<name>A0ABQ2DY43_9BACI</name>
<comment type="caution">
    <text evidence="1">The sequence shown here is derived from an EMBL/GenBank/DDBJ whole genome shotgun (WGS) entry which is preliminary data.</text>
</comment>